<comment type="similarity">
    <text evidence="2">Belongs to the CcmC/CycZ/HelC family.</text>
</comment>
<feature type="transmembrane region" description="Helical" evidence="7">
    <location>
        <begin position="7"/>
        <end position="27"/>
    </location>
</feature>
<dbReference type="InterPro" id="IPR002541">
    <property type="entry name" value="Cyt_c_assembly"/>
</dbReference>
<proteinExistence type="inferred from homology"/>
<dbReference type="PANTHER" id="PTHR30071">
    <property type="entry name" value="HEME EXPORTER PROTEIN C"/>
    <property type="match status" value="1"/>
</dbReference>
<dbReference type="GO" id="GO:0015232">
    <property type="term" value="F:heme transmembrane transporter activity"/>
    <property type="evidence" value="ECO:0007669"/>
    <property type="project" value="InterPro"/>
</dbReference>
<feature type="transmembrane region" description="Helical" evidence="7">
    <location>
        <begin position="143"/>
        <end position="165"/>
    </location>
</feature>
<keyword evidence="5 7" id="KW-1133">Transmembrane helix</keyword>
<name>A0A381TZE8_9ZZZZ</name>
<keyword evidence="6 7" id="KW-0472">Membrane</keyword>
<evidence type="ECO:0000256" key="5">
    <source>
        <dbReference type="ARBA" id="ARBA00022989"/>
    </source>
</evidence>
<feature type="transmembrane region" description="Helical" evidence="7">
    <location>
        <begin position="185"/>
        <end position="204"/>
    </location>
</feature>
<dbReference type="AlphaFoldDB" id="A0A381TZE8"/>
<feature type="transmembrane region" description="Helical" evidence="7">
    <location>
        <begin position="80"/>
        <end position="101"/>
    </location>
</feature>
<feature type="transmembrane region" description="Helical" evidence="7">
    <location>
        <begin position="113"/>
        <end position="131"/>
    </location>
</feature>
<evidence type="ECO:0000256" key="6">
    <source>
        <dbReference type="ARBA" id="ARBA00023136"/>
    </source>
</evidence>
<dbReference type="GO" id="GO:0020037">
    <property type="term" value="F:heme binding"/>
    <property type="evidence" value="ECO:0007669"/>
    <property type="project" value="InterPro"/>
</dbReference>
<dbReference type="PANTHER" id="PTHR30071:SF1">
    <property type="entry name" value="CYTOCHROME B_B6 PROTEIN-RELATED"/>
    <property type="match status" value="1"/>
</dbReference>
<dbReference type="InterPro" id="IPR045062">
    <property type="entry name" value="Cyt_c_biogenesis_CcsA/CcmC"/>
</dbReference>
<keyword evidence="4" id="KW-0201">Cytochrome c-type biogenesis</keyword>
<evidence type="ECO:0000256" key="2">
    <source>
        <dbReference type="ARBA" id="ARBA00005840"/>
    </source>
</evidence>
<evidence type="ECO:0000256" key="4">
    <source>
        <dbReference type="ARBA" id="ARBA00022748"/>
    </source>
</evidence>
<evidence type="ECO:0000256" key="7">
    <source>
        <dbReference type="SAM" id="Phobius"/>
    </source>
</evidence>
<dbReference type="Pfam" id="PF01578">
    <property type="entry name" value="Cytochrom_C_asm"/>
    <property type="match status" value="1"/>
</dbReference>
<dbReference type="InterPro" id="IPR003557">
    <property type="entry name" value="Cyt_c_biogenesis_CcmC"/>
</dbReference>
<sequence length="220" mass="25951">MFFSKRINVIVAVIIFTLLVFNIYNIVNNTPMVPDQFWAQKIFYFHVPIAWTGFLSYLIVMIAGILYLKNKKMIWDHLGFAAAEIGTLFVFLVLITGPIWAKPIWGTWWTWEPRLTTTLILFLIYVGYFMLRKFGGHPERTSRYAAVLGIVAFFDVPIIFYSVRFWEEKYQSHPQVEITKQNPEIVVPFLISLVIFTILFSFMLKYRLHVLKVTHNRKID</sequence>
<dbReference type="EMBL" id="UINC01005443">
    <property type="protein sequence ID" value="SVA21360.1"/>
    <property type="molecule type" value="Genomic_DNA"/>
</dbReference>
<gene>
    <name evidence="9" type="ORF">METZ01_LOCUS74214</name>
</gene>
<evidence type="ECO:0000259" key="8">
    <source>
        <dbReference type="Pfam" id="PF01578"/>
    </source>
</evidence>
<comment type="subcellular location">
    <subcellularLocation>
        <location evidence="1">Membrane</location>
        <topology evidence="1">Multi-pass membrane protein</topology>
    </subcellularLocation>
</comment>
<organism evidence="9">
    <name type="scientific">marine metagenome</name>
    <dbReference type="NCBI Taxonomy" id="408172"/>
    <lineage>
        <taxon>unclassified sequences</taxon>
        <taxon>metagenomes</taxon>
        <taxon>ecological metagenomes</taxon>
    </lineage>
</organism>
<accession>A0A381TZE8</accession>
<feature type="transmembrane region" description="Helical" evidence="7">
    <location>
        <begin position="47"/>
        <end position="68"/>
    </location>
</feature>
<dbReference type="GO" id="GO:0017004">
    <property type="term" value="P:cytochrome complex assembly"/>
    <property type="evidence" value="ECO:0007669"/>
    <property type="project" value="UniProtKB-KW"/>
</dbReference>
<evidence type="ECO:0000256" key="1">
    <source>
        <dbReference type="ARBA" id="ARBA00004141"/>
    </source>
</evidence>
<protein>
    <recommendedName>
        <fullName evidence="8">Cytochrome c assembly protein domain-containing protein</fullName>
    </recommendedName>
</protein>
<dbReference type="PRINTS" id="PR01386">
    <property type="entry name" value="CCMCBIOGNSIS"/>
</dbReference>
<dbReference type="GO" id="GO:0005886">
    <property type="term" value="C:plasma membrane"/>
    <property type="evidence" value="ECO:0007669"/>
    <property type="project" value="TreeGrafter"/>
</dbReference>
<keyword evidence="3 7" id="KW-0812">Transmembrane</keyword>
<evidence type="ECO:0000256" key="3">
    <source>
        <dbReference type="ARBA" id="ARBA00022692"/>
    </source>
</evidence>
<reference evidence="9" key="1">
    <citation type="submission" date="2018-05" db="EMBL/GenBank/DDBJ databases">
        <authorList>
            <person name="Lanie J.A."/>
            <person name="Ng W.-L."/>
            <person name="Kazmierczak K.M."/>
            <person name="Andrzejewski T.M."/>
            <person name="Davidsen T.M."/>
            <person name="Wayne K.J."/>
            <person name="Tettelin H."/>
            <person name="Glass J.I."/>
            <person name="Rusch D."/>
            <person name="Podicherti R."/>
            <person name="Tsui H.-C.T."/>
            <person name="Winkler M.E."/>
        </authorList>
    </citation>
    <scope>NUCLEOTIDE SEQUENCE</scope>
</reference>
<evidence type="ECO:0000313" key="9">
    <source>
        <dbReference type="EMBL" id="SVA21360.1"/>
    </source>
</evidence>
<feature type="domain" description="Cytochrome c assembly protein" evidence="8">
    <location>
        <begin position="7"/>
        <end position="168"/>
    </location>
</feature>